<protein>
    <submittedName>
        <fullName evidence="1">Uncharacterized protein</fullName>
    </submittedName>
</protein>
<proteinExistence type="predicted"/>
<dbReference type="AlphaFoldDB" id="A0A1Y1LA22"/>
<sequence length="156" mass="17338">MKSRGFLGEEVPCRVVGSGRLWDLVVRSRLDRVNEIRELDCILDEENRDVIPDNVKVALVGVESDCESVNITSSVRTSPGAGDSREADKYWSLLILRPQKRRSSNVAKVPVAGKRSMGAGASSMDCSFRNSFVVKVRNFLSEYEVLQQSWTALSSL</sequence>
<dbReference type="EMBL" id="GEZM01064401">
    <property type="protein sequence ID" value="JAV68785.1"/>
    <property type="molecule type" value="Transcribed_RNA"/>
</dbReference>
<organism evidence="1">
    <name type="scientific">Photinus pyralis</name>
    <name type="common">Common eastern firefly</name>
    <name type="synonym">Lampyris pyralis</name>
    <dbReference type="NCBI Taxonomy" id="7054"/>
    <lineage>
        <taxon>Eukaryota</taxon>
        <taxon>Metazoa</taxon>
        <taxon>Ecdysozoa</taxon>
        <taxon>Arthropoda</taxon>
        <taxon>Hexapoda</taxon>
        <taxon>Insecta</taxon>
        <taxon>Pterygota</taxon>
        <taxon>Neoptera</taxon>
        <taxon>Endopterygota</taxon>
        <taxon>Coleoptera</taxon>
        <taxon>Polyphaga</taxon>
        <taxon>Elateriformia</taxon>
        <taxon>Elateroidea</taxon>
        <taxon>Lampyridae</taxon>
        <taxon>Lampyrinae</taxon>
        <taxon>Photinus</taxon>
    </lineage>
</organism>
<accession>A0A1Y1LA22</accession>
<evidence type="ECO:0000313" key="1">
    <source>
        <dbReference type="EMBL" id="JAV68785.1"/>
    </source>
</evidence>
<reference evidence="1" key="1">
    <citation type="journal article" date="2016" name="Sci. Rep.">
        <title>Molecular characterization of firefly nuptial gifts: a multi-omics approach sheds light on postcopulatory sexual selection.</title>
        <authorList>
            <person name="Al-Wathiqui N."/>
            <person name="Fallon T.R."/>
            <person name="South A."/>
            <person name="Weng J.K."/>
            <person name="Lewis S.M."/>
        </authorList>
    </citation>
    <scope>NUCLEOTIDE SEQUENCE</scope>
</reference>
<name>A0A1Y1LA22_PHOPY</name>